<gene>
    <name evidence="1" type="ORF">SAMN02745171_00751</name>
</gene>
<protein>
    <submittedName>
        <fullName evidence="1">Uncharacterized protein</fullName>
    </submittedName>
</protein>
<evidence type="ECO:0000313" key="1">
    <source>
        <dbReference type="EMBL" id="SJZ65632.1"/>
    </source>
</evidence>
<proteinExistence type="predicted"/>
<dbReference type="EMBL" id="FUXE01000006">
    <property type="protein sequence ID" value="SJZ65632.1"/>
    <property type="molecule type" value="Genomic_DNA"/>
</dbReference>
<name>A0A1T4MFB2_9PORP</name>
<sequence>MSSPTQQHMKLFKSLFLLLFVIVISGCSKMGPRFHDIIWDYRSTSFEISIVSPKEQSLIDPTTQEGYELIRDIKVSYDGQTFDCQDRPSRELRAQPEFYKALYVERIKGSYRIVFGEFQPDYSTLTSFTLHLPGGEKHEIKFIHTADNGKFHTKVWVNDIPHLSNTPFNITLTTTNPVWDKMQKAQTLRPVTLYILPVNAPTRIVERKEVLEDHFYKDCSLIFRGKTYPLLKKQSTEEHSTFSFYAETLQLLPREGIGEFRPFLLFGPIAAEEKINGEKLELRYKNKVYTIYLQNQLSQDGASIYRAWLDGEGERNIQYYFHNGPLVRVLIEK</sequence>
<dbReference type="STRING" id="29524.SAMN02745171_00751"/>
<accession>A0A1T4MFB2</accession>
<evidence type="ECO:0000313" key="2">
    <source>
        <dbReference type="Proteomes" id="UP000190121"/>
    </source>
</evidence>
<keyword evidence="2" id="KW-1185">Reference proteome</keyword>
<organism evidence="1 2">
    <name type="scientific">Porphyromonas circumdentaria</name>
    <dbReference type="NCBI Taxonomy" id="29524"/>
    <lineage>
        <taxon>Bacteria</taxon>
        <taxon>Pseudomonadati</taxon>
        <taxon>Bacteroidota</taxon>
        <taxon>Bacteroidia</taxon>
        <taxon>Bacteroidales</taxon>
        <taxon>Porphyromonadaceae</taxon>
        <taxon>Porphyromonas</taxon>
    </lineage>
</organism>
<dbReference type="Proteomes" id="UP000190121">
    <property type="component" value="Unassembled WGS sequence"/>
</dbReference>
<reference evidence="2" key="1">
    <citation type="submission" date="2017-02" db="EMBL/GenBank/DDBJ databases">
        <authorList>
            <person name="Varghese N."/>
            <person name="Submissions S."/>
        </authorList>
    </citation>
    <scope>NUCLEOTIDE SEQUENCE [LARGE SCALE GENOMIC DNA]</scope>
    <source>
        <strain evidence="2">ATCC 51356</strain>
    </source>
</reference>
<dbReference type="AlphaFoldDB" id="A0A1T4MFB2"/>